<comment type="caution">
    <text evidence="3">The sequence shown here is derived from an EMBL/GenBank/DDBJ whole genome shotgun (WGS) entry which is preliminary data.</text>
</comment>
<evidence type="ECO:0000256" key="1">
    <source>
        <dbReference type="SAM" id="SignalP"/>
    </source>
</evidence>
<name>A0ABT5TUF1_9MICO</name>
<keyword evidence="1" id="KW-0732">Signal</keyword>
<dbReference type="Pfam" id="PF01425">
    <property type="entry name" value="Amidase"/>
    <property type="match status" value="1"/>
</dbReference>
<keyword evidence="4" id="KW-1185">Reference proteome</keyword>
<organism evidence="3 4">
    <name type="scientific">Georgenia halotolerans</name>
    <dbReference type="NCBI Taxonomy" id="3028317"/>
    <lineage>
        <taxon>Bacteria</taxon>
        <taxon>Bacillati</taxon>
        <taxon>Actinomycetota</taxon>
        <taxon>Actinomycetes</taxon>
        <taxon>Micrococcales</taxon>
        <taxon>Bogoriellaceae</taxon>
        <taxon>Georgenia</taxon>
    </lineage>
</organism>
<dbReference type="EMBL" id="JARACI010000608">
    <property type="protein sequence ID" value="MDD9205680.1"/>
    <property type="molecule type" value="Genomic_DNA"/>
</dbReference>
<accession>A0ABT5TUF1</accession>
<dbReference type="SUPFAM" id="SSF75304">
    <property type="entry name" value="Amidase signature (AS) enzymes"/>
    <property type="match status" value="1"/>
</dbReference>
<feature type="non-terminal residue" evidence="3">
    <location>
        <position position="135"/>
    </location>
</feature>
<dbReference type="InterPro" id="IPR023631">
    <property type="entry name" value="Amidase_dom"/>
</dbReference>
<feature type="signal peptide" evidence="1">
    <location>
        <begin position="1"/>
        <end position="29"/>
    </location>
</feature>
<proteinExistence type="predicted"/>
<dbReference type="InterPro" id="IPR036928">
    <property type="entry name" value="AS_sf"/>
</dbReference>
<dbReference type="Gene3D" id="3.90.1300.10">
    <property type="entry name" value="Amidase signature (AS) domain"/>
    <property type="match status" value="1"/>
</dbReference>
<feature type="domain" description="Amidase" evidence="2">
    <location>
        <begin position="61"/>
        <end position="134"/>
    </location>
</feature>
<evidence type="ECO:0000313" key="4">
    <source>
        <dbReference type="Proteomes" id="UP001165561"/>
    </source>
</evidence>
<evidence type="ECO:0000313" key="3">
    <source>
        <dbReference type="EMBL" id="MDD9205680.1"/>
    </source>
</evidence>
<sequence length="135" mass="13944">MNGSTRARLAVGGLVPAITLTLLAQPATAEITAAEDADQVTEATIGSIHDALSAGDLTCTDLVQSYIDRIEAYDADTTNAIQTINDEALETAAELDAAYADSGLTGALHCIPVLVKDQVETADMPTTYGSAIFEG</sequence>
<dbReference type="PANTHER" id="PTHR42678:SF34">
    <property type="entry name" value="OS04G0183300 PROTEIN"/>
    <property type="match status" value="1"/>
</dbReference>
<protein>
    <submittedName>
        <fullName evidence="3">Amidase family protein</fullName>
    </submittedName>
</protein>
<dbReference type="Proteomes" id="UP001165561">
    <property type="component" value="Unassembled WGS sequence"/>
</dbReference>
<gene>
    <name evidence="3" type="ORF">PU560_04245</name>
</gene>
<evidence type="ECO:0000259" key="2">
    <source>
        <dbReference type="Pfam" id="PF01425"/>
    </source>
</evidence>
<feature type="chain" id="PRO_5047177034" evidence="1">
    <location>
        <begin position="30"/>
        <end position="135"/>
    </location>
</feature>
<dbReference type="PANTHER" id="PTHR42678">
    <property type="entry name" value="AMIDASE"/>
    <property type="match status" value="1"/>
</dbReference>
<reference evidence="3" key="1">
    <citation type="submission" date="2023-02" db="EMBL/GenBank/DDBJ databases">
        <title>Georgenia sp.10Sc9-8, isolated from a soil sample collected from the Taklamakan desert.</title>
        <authorList>
            <person name="Liu S."/>
        </authorList>
    </citation>
    <scope>NUCLEOTIDE SEQUENCE</scope>
    <source>
        <strain evidence="3">10Sc9-8</strain>
    </source>
</reference>